<evidence type="ECO:0000256" key="2">
    <source>
        <dbReference type="ARBA" id="ARBA00010519"/>
    </source>
</evidence>
<gene>
    <name evidence="12" type="primary">ND4L</name>
</gene>
<keyword evidence="4 11" id="KW-0812">Transmembrane</keyword>
<evidence type="ECO:0000256" key="11">
    <source>
        <dbReference type="SAM" id="Phobius"/>
    </source>
</evidence>
<evidence type="ECO:0000256" key="1">
    <source>
        <dbReference type="ARBA" id="ARBA00004141"/>
    </source>
</evidence>
<keyword evidence="12" id="KW-0496">Mitochondrion</keyword>
<evidence type="ECO:0000256" key="10">
    <source>
        <dbReference type="ARBA" id="ARBA00049551"/>
    </source>
</evidence>
<evidence type="ECO:0000256" key="4">
    <source>
        <dbReference type="ARBA" id="ARBA00022692"/>
    </source>
</evidence>
<evidence type="ECO:0000256" key="6">
    <source>
        <dbReference type="ARBA" id="ARBA00022989"/>
    </source>
</evidence>
<dbReference type="GO" id="GO:0016020">
    <property type="term" value="C:membrane"/>
    <property type="evidence" value="ECO:0007669"/>
    <property type="project" value="UniProtKB-SubCell"/>
</dbReference>
<keyword evidence="5" id="KW-1278">Translocase</keyword>
<comment type="subcellular location">
    <subcellularLocation>
        <location evidence="1">Membrane</location>
        <topology evidence="1">Multi-pass membrane protein</topology>
    </subcellularLocation>
</comment>
<keyword evidence="7" id="KW-0520">NAD</keyword>
<name>A0A1S5QY39_9NEOP</name>
<evidence type="ECO:0000313" key="12">
    <source>
        <dbReference type="EMBL" id="AMW67822.1"/>
    </source>
</evidence>
<comment type="similarity">
    <text evidence="2">Belongs to the complex I subunit 4L family.</text>
</comment>
<dbReference type="EMBL" id="KT425071">
    <property type="protein sequence ID" value="AMW67822.1"/>
    <property type="molecule type" value="Genomic_DNA"/>
</dbReference>
<accession>A0A1S5QY39</accession>
<comment type="catalytic activity">
    <reaction evidence="10">
        <text>a ubiquinone + NADH + 5 H(+)(in) = a ubiquinol + NAD(+) + 4 H(+)(out)</text>
        <dbReference type="Rhea" id="RHEA:29091"/>
        <dbReference type="Rhea" id="RHEA-COMP:9565"/>
        <dbReference type="Rhea" id="RHEA-COMP:9566"/>
        <dbReference type="ChEBI" id="CHEBI:15378"/>
        <dbReference type="ChEBI" id="CHEBI:16389"/>
        <dbReference type="ChEBI" id="CHEBI:17976"/>
        <dbReference type="ChEBI" id="CHEBI:57540"/>
        <dbReference type="ChEBI" id="CHEBI:57945"/>
        <dbReference type="EC" id="7.1.1.2"/>
    </reaction>
</comment>
<evidence type="ECO:0000256" key="5">
    <source>
        <dbReference type="ARBA" id="ARBA00022967"/>
    </source>
</evidence>
<proteinExistence type="inferred from homology"/>
<reference evidence="12" key="1">
    <citation type="submission" date="2015-08" db="EMBL/GenBank/DDBJ databases">
        <title>Mitochondrial genomes and implications for higher phylogeny of Neuroptera (Insecta: Neuropteroidea).</title>
        <authorList>
            <person name="Wang Y."/>
            <person name="Liu X."/>
            <person name="Winterton S.L."/>
            <person name="Yang D."/>
        </authorList>
    </citation>
    <scope>NUCLEOTIDE SEQUENCE</scope>
</reference>
<evidence type="ECO:0000256" key="8">
    <source>
        <dbReference type="ARBA" id="ARBA00023136"/>
    </source>
</evidence>
<evidence type="ECO:0000256" key="9">
    <source>
        <dbReference type="ARBA" id="ARBA00031586"/>
    </source>
</evidence>
<evidence type="ECO:0000256" key="3">
    <source>
        <dbReference type="ARBA" id="ARBA00016612"/>
    </source>
</evidence>
<dbReference type="AlphaFoldDB" id="A0A1S5QY39"/>
<feature type="transmembrane region" description="Helical" evidence="11">
    <location>
        <begin position="61"/>
        <end position="82"/>
    </location>
</feature>
<feature type="transmembrane region" description="Helical" evidence="11">
    <location>
        <begin position="6"/>
        <end position="24"/>
    </location>
</feature>
<geneLocation type="mitochondrion" evidence="12"/>
<dbReference type="GO" id="GO:0008137">
    <property type="term" value="F:NADH dehydrogenase (ubiquinone) activity"/>
    <property type="evidence" value="ECO:0007669"/>
    <property type="project" value="UniProtKB-EC"/>
</dbReference>
<organism evidence="12">
    <name type="scientific">Nallachius americanus</name>
    <dbReference type="NCBI Taxonomy" id="560880"/>
    <lineage>
        <taxon>Eukaryota</taxon>
        <taxon>Metazoa</taxon>
        <taxon>Ecdysozoa</taxon>
        <taxon>Arthropoda</taxon>
        <taxon>Hexapoda</taxon>
        <taxon>Insecta</taxon>
        <taxon>Pterygota</taxon>
        <taxon>Neoptera</taxon>
        <taxon>Endopterygota</taxon>
        <taxon>Neuroptera</taxon>
        <taxon>Hemerobiiformia</taxon>
        <taxon>Dilaridae</taxon>
        <taxon>Nallachius</taxon>
    </lineage>
</organism>
<feature type="transmembrane region" description="Helical" evidence="11">
    <location>
        <begin position="31"/>
        <end position="55"/>
    </location>
</feature>
<dbReference type="Gene3D" id="1.10.287.3510">
    <property type="match status" value="1"/>
</dbReference>
<keyword evidence="8 11" id="KW-0472">Membrane</keyword>
<dbReference type="InterPro" id="IPR039428">
    <property type="entry name" value="NUOK/Mnh_C1-like"/>
</dbReference>
<dbReference type="Pfam" id="PF00420">
    <property type="entry name" value="Oxidored_q2"/>
    <property type="match status" value="1"/>
</dbReference>
<sequence>MKTLFLSKLWMLGLMIIMGGAVSYSLSRKHLLMVLLSLEYMVLGVFLLLMISVMIYESEYYVLLVYLTFTVCEGVLGLSILVSMIRTHGSDYFSVYNVLSC</sequence>
<protein>
    <recommendedName>
        <fullName evidence="3">NADH-ubiquinone oxidoreductase chain 4L</fullName>
    </recommendedName>
    <alternativeName>
        <fullName evidence="9">NADH dehydrogenase subunit 4L</fullName>
    </alternativeName>
</protein>
<keyword evidence="6 11" id="KW-1133">Transmembrane helix</keyword>
<evidence type="ECO:0000256" key="7">
    <source>
        <dbReference type="ARBA" id="ARBA00023027"/>
    </source>
</evidence>